<name>A0A430AFC6_9ENTE</name>
<dbReference type="InterPro" id="IPR050950">
    <property type="entry name" value="HTH-type_LysR_regulators"/>
</dbReference>
<dbReference type="Gene3D" id="1.10.10.10">
    <property type="entry name" value="Winged helix-like DNA-binding domain superfamily/Winged helix DNA-binding domain"/>
    <property type="match status" value="1"/>
</dbReference>
<feature type="domain" description="HTH lysR-type" evidence="5">
    <location>
        <begin position="1"/>
        <end position="60"/>
    </location>
</feature>
<protein>
    <submittedName>
        <fullName evidence="6">LysR family transcriptional regulator</fullName>
    </submittedName>
</protein>
<dbReference type="RefSeq" id="WP_126825647.1">
    <property type="nucleotide sequence ID" value="NZ_JBHLWU010000001.1"/>
</dbReference>
<reference evidence="6 7" key="1">
    <citation type="submission" date="2017-05" db="EMBL/GenBank/DDBJ databases">
        <title>Vagococcus spp. assemblies.</title>
        <authorList>
            <person name="Gulvik C.A."/>
        </authorList>
    </citation>
    <scope>NUCLEOTIDE SEQUENCE [LARGE SCALE GENOMIC DNA]</scope>
    <source>
        <strain evidence="6 7">DSM 24756</strain>
    </source>
</reference>
<dbReference type="EMBL" id="NGJZ01000003">
    <property type="protein sequence ID" value="RSU06424.1"/>
    <property type="molecule type" value="Genomic_DNA"/>
</dbReference>
<keyword evidence="3" id="KW-0238">DNA-binding</keyword>
<dbReference type="InterPro" id="IPR000847">
    <property type="entry name" value="LysR_HTH_N"/>
</dbReference>
<evidence type="ECO:0000259" key="5">
    <source>
        <dbReference type="PROSITE" id="PS50931"/>
    </source>
</evidence>
<sequence>MNLKDLEYFEQVVKDQNFTEAARAFHVSQPTVTYAIKRLEEELGTKLIIRNQAHHSLIITEAGKILSFHVKKIVRELSVAKIEISRLKDEKVKCGVPPIIGNCYFPKMSISLLENGLMQNMEVLSEGSKDLYRLLKIGAIEMAILGSLKSIRDEELESELLVEKNFRIVVSPEHPLSKRESVAFSELKDEPFVLFNEHFVHPAGLSELANQAGFRPNVIYKSSDLNILKGMIKENVGIGFLTEIAIQPSDSLVSIPIEDEDQPKFLISIVTRKHGGKSILREQIIQFISTCSY</sequence>
<dbReference type="SUPFAM" id="SSF53850">
    <property type="entry name" value="Periplasmic binding protein-like II"/>
    <property type="match status" value="1"/>
</dbReference>
<dbReference type="GO" id="GO:0005829">
    <property type="term" value="C:cytosol"/>
    <property type="evidence" value="ECO:0007669"/>
    <property type="project" value="TreeGrafter"/>
</dbReference>
<dbReference type="SUPFAM" id="SSF46785">
    <property type="entry name" value="Winged helix' DNA-binding domain"/>
    <property type="match status" value="1"/>
</dbReference>
<gene>
    <name evidence="6" type="ORF">CBF30_09220</name>
</gene>
<evidence type="ECO:0000256" key="2">
    <source>
        <dbReference type="ARBA" id="ARBA00023015"/>
    </source>
</evidence>
<comment type="similarity">
    <text evidence="1">Belongs to the LysR transcriptional regulatory family.</text>
</comment>
<dbReference type="OrthoDB" id="9803735at2"/>
<dbReference type="PROSITE" id="PS50931">
    <property type="entry name" value="HTH_LYSR"/>
    <property type="match status" value="1"/>
</dbReference>
<dbReference type="Pfam" id="PF03466">
    <property type="entry name" value="LysR_substrate"/>
    <property type="match status" value="1"/>
</dbReference>
<accession>A0A430AFC6</accession>
<organism evidence="6 7">
    <name type="scientific">Vagococcus entomophilus</name>
    <dbReference type="NCBI Taxonomy" id="1160095"/>
    <lineage>
        <taxon>Bacteria</taxon>
        <taxon>Bacillati</taxon>
        <taxon>Bacillota</taxon>
        <taxon>Bacilli</taxon>
        <taxon>Lactobacillales</taxon>
        <taxon>Enterococcaceae</taxon>
        <taxon>Vagococcus</taxon>
    </lineage>
</organism>
<dbReference type="GO" id="GO:0003677">
    <property type="term" value="F:DNA binding"/>
    <property type="evidence" value="ECO:0007669"/>
    <property type="project" value="UniProtKB-KW"/>
</dbReference>
<evidence type="ECO:0000256" key="3">
    <source>
        <dbReference type="ARBA" id="ARBA00023125"/>
    </source>
</evidence>
<dbReference type="Gene3D" id="3.40.190.290">
    <property type="match status" value="1"/>
</dbReference>
<dbReference type="InterPro" id="IPR036390">
    <property type="entry name" value="WH_DNA-bd_sf"/>
</dbReference>
<dbReference type="Pfam" id="PF00126">
    <property type="entry name" value="HTH_1"/>
    <property type="match status" value="1"/>
</dbReference>
<dbReference type="PANTHER" id="PTHR30419">
    <property type="entry name" value="HTH-TYPE TRANSCRIPTIONAL REGULATOR YBHD"/>
    <property type="match status" value="1"/>
</dbReference>
<comment type="caution">
    <text evidence="6">The sequence shown here is derived from an EMBL/GenBank/DDBJ whole genome shotgun (WGS) entry which is preliminary data.</text>
</comment>
<dbReference type="PANTHER" id="PTHR30419:SF8">
    <property type="entry name" value="NITROGEN ASSIMILATION TRANSCRIPTIONAL ACTIVATOR-RELATED"/>
    <property type="match status" value="1"/>
</dbReference>
<dbReference type="GO" id="GO:0003700">
    <property type="term" value="F:DNA-binding transcription factor activity"/>
    <property type="evidence" value="ECO:0007669"/>
    <property type="project" value="InterPro"/>
</dbReference>
<evidence type="ECO:0000256" key="1">
    <source>
        <dbReference type="ARBA" id="ARBA00009437"/>
    </source>
</evidence>
<dbReference type="InterPro" id="IPR005119">
    <property type="entry name" value="LysR_subst-bd"/>
</dbReference>
<dbReference type="InterPro" id="IPR036388">
    <property type="entry name" value="WH-like_DNA-bd_sf"/>
</dbReference>
<dbReference type="FunFam" id="1.10.10.10:FF:000001">
    <property type="entry name" value="LysR family transcriptional regulator"/>
    <property type="match status" value="1"/>
</dbReference>
<proteinExistence type="inferred from homology"/>
<dbReference type="AlphaFoldDB" id="A0A430AFC6"/>
<keyword evidence="2" id="KW-0805">Transcription regulation</keyword>
<evidence type="ECO:0000313" key="7">
    <source>
        <dbReference type="Proteomes" id="UP000288669"/>
    </source>
</evidence>
<keyword evidence="4" id="KW-0804">Transcription</keyword>
<dbReference type="PRINTS" id="PR00039">
    <property type="entry name" value="HTHLYSR"/>
</dbReference>
<evidence type="ECO:0000313" key="6">
    <source>
        <dbReference type="EMBL" id="RSU06424.1"/>
    </source>
</evidence>
<dbReference type="Proteomes" id="UP000288669">
    <property type="component" value="Unassembled WGS sequence"/>
</dbReference>
<keyword evidence="7" id="KW-1185">Reference proteome</keyword>
<evidence type="ECO:0000256" key="4">
    <source>
        <dbReference type="ARBA" id="ARBA00023163"/>
    </source>
</evidence>